<keyword evidence="5" id="KW-1185">Reference proteome</keyword>
<dbReference type="InterPro" id="IPR012878">
    <property type="entry name" value="Beta-AFase-like_GH127_cat"/>
</dbReference>
<dbReference type="InterPro" id="IPR049046">
    <property type="entry name" value="Beta-AFase-like_GH127_middle"/>
</dbReference>
<evidence type="ECO:0000259" key="2">
    <source>
        <dbReference type="Pfam" id="PF20736"/>
    </source>
</evidence>
<dbReference type="PANTHER" id="PTHR43465:SF2">
    <property type="entry name" value="DUF1680 DOMAIN PROTEIN (AFU_ORTHOLOGUE AFUA_1G08910)"/>
    <property type="match status" value="1"/>
</dbReference>
<dbReference type="GO" id="GO:0016787">
    <property type="term" value="F:hydrolase activity"/>
    <property type="evidence" value="ECO:0007669"/>
    <property type="project" value="UniProtKB-KW"/>
</dbReference>
<dbReference type="Pfam" id="PF07944">
    <property type="entry name" value="Beta-AFase-like_GH127_cat"/>
    <property type="match status" value="1"/>
</dbReference>
<proteinExistence type="predicted"/>
<dbReference type="InterPro" id="IPR049174">
    <property type="entry name" value="Beta-AFase-like"/>
</dbReference>
<evidence type="ECO:0000313" key="5">
    <source>
        <dbReference type="Proteomes" id="UP001596310"/>
    </source>
</evidence>
<dbReference type="Pfam" id="PF20736">
    <property type="entry name" value="Glyco_hydro127M"/>
    <property type="match status" value="1"/>
</dbReference>
<dbReference type="InterPro" id="IPR049049">
    <property type="entry name" value="Beta-AFase-like_GH127_C"/>
</dbReference>
<reference evidence="5" key="1">
    <citation type="journal article" date="2019" name="Int. J. Syst. Evol. Microbiol.">
        <title>The Global Catalogue of Microorganisms (GCM) 10K type strain sequencing project: providing services to taxonomists for standard genome sequencing and annotation.</title>
        <authorList>
            <consortium name="The Broad Institute Genomics Platform"/>
            <consortium name="The Broad Institute Genome Sequencing Center for Infectious Disease"/>
            <person name="Wu L."/>
            <person name="Ma J."/>
        </authorList>
    </citation>
    <scope>NUCLEOTIDE SEQUENCE [LARGE SCALE GENOMIC DNA]</scope>
    <source>
        <strain evidence="5">CCM 8897</strain>
    </source>
</reference>
<dbReference type="Pfam" id="PF20737">
    <property type="entry name" value="Glyco_hydro127C"/>
    <property type="match status" value="1"/>
</dbReference>
<name>A0ABW1USS0_9LACO</name>
<protein>
    <submittedName>
        <fullName evidence="4">Glycoside hydrolase family 127 protein</fullName>
    </submittedName>
</protein>
<gene>
    <name evidence="4" type="ORF">ACFQHW_10800</name>
</gene>
<comment type="caution">
    <text evidence="4">The sequence shown here is derived from an EMBL/GenBank/DDBJ whole genome shotgun (WGS) entry which is preliminary data.</text>
</comment>
<sequence length="667" mass="75059">MQIEQDKVQDEFWNYYRRIVQTVVVPYQWKIISDEATVKIERANGNSSDMVQQSHAIQNLKIAAGLAKGHFYGEWFQDSDVYKWLETVAYTLRYAPDPDLEQQADQVVALIGQAQQADGYLDTYFQIERPERRFKHVSKSHELYCMGHYIEAGVAYFKTTGNQKALDIAIKMADCLTRNFGPKPGQLHGYPGHPELELALTKLAELTESRKYLDLAAYMVQQRGTKPSFFAGQNKLNVDVDEGYWPGIEPAADHYQDRVPLMEMTRGEGHAVRMAYLLTGATRVASLTHDQALLAACQRLCRHISEKQMYLTGGVGSTANGEGYTFDYDLPNDTMYCETCASCGMAFLAQALLQADPEGWVADLLETELYNGTISGMALDGQHYFYVNPLEVDPQACRFDPQKAHVKATRSAWLGCACCPPNLARLIASVDQYIYSIKDETIFSHLFIGNEARFSNGVLIKQSGHYPWSGELDFLIDNRSGHQDQKVAIHVPAWAAEDFEILTDGPIISSELQAGYLRFSVPAGCCWQFELKLAMPVKALRAVPQIKADFGKVALQRGPVVYCAEEVDNGAGLQQLLLASHAEFAHHADQRTFGIRTELITAQGWRRSVDSRSPHRPYHSDANQTSEPLTLTFIPYFLWANRRVGEMTVWLQEANTSLFSTEHQLND</sequence>
<evidence type="ECO:0000259" key="1">
    <source>
        <dbReference type="Pfam" id="PF07944"/>
    </source>
</evidence>
<keyword evidence="4" id="KW-0378">Hydrolase</keyword>
<feature type="domain" description="Non-reducing end beta-L-arabinofuranosidase-like GH127 middle" evidence="2">
    <location>
        <begin position="441"/>
        <end position="534"/>
    </location>
</feature>
<feature type="domain" description="Non-reducing end beta-L-arabinofuranosidase-like GH127 catalytic" evidence="1">
    <location>
        <begin position="7"/>
        <end position="431"/>
    </location>
</feature>
<evidence type="ECO:0000259" key="3">
    <source>
        <dbReference type="Pfam" id="PF20737"/>
    </source>
</evidence>
<dbReference type="EMBL" id="JBHSSM010000024">
    <property type="protein sequence ID" value="MFC6316051.1"/>
    <property type="molecule type" value="Genomic_DNA"/>
</dbReference>
<organism evidence="4 5">
    <name type="scientific">Lapidilactobacillus achengensis</name>
    <dbReference type="NCBI Taxonomy" id="2486000"/>
    <lineage>
        <taxon>Bacteria</taxon>
        <taxon>Bacillati</taxon>
        <taxon>Bacillota</taxon>
        <taxon>Bacilli</taxon>
        <taxon>Lactobacillales</taxon>
        <taxon>Lactobacillaceae</taxon>
        <taxon>Lapidilactobacillus</taxon>
    </lineage>
</organism>
<evidence type="ECO:0000313" key="4">
    <source>
        <dbReference type="EMBL" id="MFC6316051.1"/>
    </source>
</evidence>
<feature type="domain" description="Non-reducing end beta-L-arabinofuranosidase-like GH127 C-terminal" evidence="3">
    <location>
        <begin position="537"/>
        <end position="652"/>
    </location>
</feature>
<accession>A0ABW1USS0</accession>
<dbReference type="RefSeq" id="WP_164511082.1">
    <property type="nucleotide sequence ID" value="NZ_JBHSSM010000024.1"/>
</dbReference>
<dbReference type="SUPFAM" id="SSF48208">
    <property type="entry name" value="Six-hairpin glycosidases"/>
    <property type="match status" value="1"/>
</dbReference>
<dbReference type="Proteomes" id="UP001596310">
    <property type="component" value="Unassembled WGS sequence"/>
</dbReference>
<dbReference type="PANTHER" id="PTHR43465">
    <property type="entry name" value="DUF1680 DOMAIN PROTEIN (AFU_ORTHOLOGUE AFUA_1G08910)"/>
    <property type="match status" value="1"/>
</dbReference>
<dbReference type="InterPro" id="IPR008928">
    <property type="entry name" value="6-hairpin_glycosidase_sf"/>
</dbReference>